<dbReference type="Proteomes" id="UP001369815">
    <property type="component" value="Unassembled WGS sequence"/>
</dbReference>
<evidence type="ECO:0000313" key="5">
    <source>
        <dbReference type="Proteomes" id="UP001369815"/>
    </source>
</evidence>
<comment type="similarity">
    <text evidence="1 3">Belongs to the short-chain dehydrogenases/reductases (SDR) family.</text>
</comment>
<evidence type="ECO:0000256" key="3">
    <source>
        <dbReference type="RuleBase" id="RU000363"/>
    </source>
</evidence>
<accession>A0AAX6MMM9</accession>
<dbReference type="InterPro" id="IPR002347">
    <property type="entry name" value="SDR_fam"/>
</dbReference>
<evidence type="ECO:0000256" key="2">
    <source>
        <dbReference type="ARBA" id="ARBA00023002"/>
    </source>
</evidence>
<protein>
    <recommendedName>
        <fullName evidence="6">Short-chain dehydrogenase</fullName>
    </recommendedName>
</protein>
<keyword evidence="2" id="KW-0560">Oxidoreductase</keyword>
<evidence type="ECO:0008006" key="6">
    <source>
        <dbReference type="Google" id="ProtNLM"/>
    </source>
</evidence>
<dbReference type="Gene3D" id="3.40.50.720">
    <property type="entry name" value="NAD(P)-binding Rossmann-like Domain"/>
    <property type="match status" value="1"/>
</dbReference>
<dbReference type="PANTHER" id="PTHR24320:SF283">
    <property type="entry name" value="RETINOL DEHYDROGENASE 11"/>
    <property type="match status" value="1"/>
</dbReference>
<dbReference type="PRINTS" id="PR00081">
    <property type="entry name" value="GDHRDH"/>
</dbReference>
<dbReference type="Pfam" id="PF00106">
    <property type="entry name" value="adh_short"/>
    <property type="match status" value="1"/>
</dbReference>
<dbReference type="EMBL" id="JBANMG010000004">
    <property type="protein sequence ID" value="KAK6953898.1"/>
    <property type="molecule type" value="Genomic_DNA"/>
</dbReference>
<comment type="caution">
    <text evidence="4">The sequence shown here is derived from an EMBL/GenBank/DDBJ whole genome shotgun (WGS) entry which is preliminary data.</text>
</comment>
<keyword evidence="5" id="KW-1185">Reference proteome</keyword>
<dbReference type="InterPro" id="IPR036291">
    <property type="entry name" value="NAD(P)-bd_dom_sf"/>
</dbReference>
<dbReference type="PANTHER" id="PTHR24320">
    <property type="entry name" value="RETINOL DEHYDROGENASE"/>
    <property type="match status" value="1"/>
</dbReference>
<evidence type="ECO:0000313" key="4">
    <source>
        <dbReference type="EMBL" id="KAK6953898.1"/>
    </source>
</evidence>
<reference evidence="4 5" key="1">
    <citation type="journal article" date="2024" name="Front Chem Biol">
        <title>Unveiling the potential of Daldinia eschscholtzii MFLUCC 19-0629 through bioactivity and bioinformatics studies for enhanced sustainable agriculture production.</title>
        <authorList>
            <person name="Brooks S."/>
            <person name="Weaver J.A."/>
            <person name="Klomchit A."/>
            <person name="Alharthi S.A."/>
            <person name="Onlamun T."/>
            <person name="Nurani R."/>
            <person name="Vong T.K."/>
            <person name="Alberti F."/>
            <person name="Greco C."/>
        </authorList>
    </citation>
    <scope>NUCLEOTIDE SEQUENCE [LARGE SCALE GENOMIC DNA]</scope>
    <source>
        <strain evidence="4">MFLUCC 19-0629</strain>
    </source>
</reference>
<sequence>MPAPVIEKEYNGRRVARKTATELARQYADLIQGKVILVTGVSPMGLGAAFVEFIAPMRPATLILAGRSPSKMQLTADEVSAISPDIKIRMVKLDLESQPAVRYAAATVMEWSDVPHIDVLVNNAGVCAIPREITEDGFEKQFAVNHLGPFLFTNLIMPKLLASGAPRVVNVGSDGHNLSPIRFDDPNFRDGSVYHTWIAYGQSKTANMLMAISLAEKLGPRYNLSAFSVNPGTVQTNLAAFLNWKDSFADLAKTSRMLGLAGGWKQDRDFQTVDEGTATYVYAAFDPEIMGCRIADPWTDGIRAWATSPIEAELLWRMSEELVGQEFAY</sequence>
<dbReference type="SUPFAM" id="SSF51735">
    <property type="entry name" value="NAD(P)-binding Rossmann-fold domains"/>
    <property type="match status" value="1"/>
</dbReference>
<organism evidence="4 5">
    <name type="scientific">Daldinia eschscholtzii</name>
    <dbReference type="NCBI Taxonomy" id="292717"/>
    <lineage>
        <taxon>Eukaryota</taxon>
        <taxon>Fungi</taxon>
        <taxon>Dikarya</taxon>
        <taxon>Ascomycota</taxon>
        <taxon>Pezizomycotina</taxon>
        <taxon>Sordariomycetes</taxon>
        <taxon>Xylariomycetidae</taxon>
        <taxon>Xylariales</taxon>
        <taxon>Hypoxylaceae</taxon>
        <taxon>Daldinia</taxon>
    </lineage>
</organism>
<dbReference type="PRINTS" id="PR00080">
    <property type="entry name" value="SDRFAMILY"/>
</dbReference>
<name>A0AAX6MMM9_9PEZI</name>
<proteinExistence type="inferred from homology"/>
<dbReference type="AlphaFoldDB" id="A0AAX6MMM9"/>
<gene>
    <name evidence="4" type="ORF">Daesc_003860</name>
</gene>
<evidence type="ECO:0000256" key="1">
    <source>
        <dbReference type="ARBA" id="ARBA00006484"/>
    </source>
</evidence>
<dbReference type="GO" id="GO:0016491">
    <property type="term" value="F:oxidoreductase activity"/>
    <property type="evidence" value="ECO:0007669"/>
    <property type="project" value="UniProtKB-KW"/>
</dbReference>